<organism evidence="2 3">
    <name type="scientific">Lentibacillus kapialis</name>
    <dbReference type="NCBI Taxonomy" id="340214"/>
    <lineage>
        <taxon>Bacteria</taxon>
        <taxon>Bacillati</taxon>
        <taxon>Bacillota</taxon>
        <taxon>Bacilli</taxon>
        <taxon>Bacillales</taxon>
        <taxon>Bacillaceae</taxon>
        <taxon>Lentibacillus</taxon>
    </lineage>
</organism>
<dbReference type="SMART" id="SM00530">
    <property type="entry name" value="HTH_XRE"/>
    <property type="match status" value="1"/>
</dbReference>
<accession>A0A917UZA5</accession>
<dbReference type="SUPFAM" id="SSF47413">
    <property type="entry name" value="lambda repressor-like DNA-binding domains"/>
    <property type="match status" value="1"/>
</dbReference>
<keyword evidence="3" id="KW-1185">Reference proteome</keyword>
<evidence type="ECO:0000259" key="1">
    <source>
        <dbReference type="PROSITE" id="PS50943"/>
    </source>
</evidence>
<protein>
    <recommendedName>
        <fullName evidence="1">HTH cro/C1-type domain-containing protein</fullName>
    </recommendedName>
</protein>
<dbReference type="Proteomes" id="UP000658382">
    <property type="component" value="Unassembled WGS sequence"/>
</dbReference>
<proteinExistence type="predicted"/>
<comment type="caution">
    <text evidence="2">The sequence shown here is derived from an EMBL/GenBank/DDBJ whole genome shotgun (WGS) entry which is preliminary data.</text>
</comment>
<gene>
    <name evidence="2" type="ORF">GCM10007063_25900</name>
</gene>
<name>A0A917UZA5_9BACI</name>
<dbReference type="InterPro" id="IPR001387">
    <property type="entry name" value="Cro/C1-type_HTH"/>
</dbReference>
<dbReference type="GO" id="GO:0003677">
    <property type="term" value="F:DNA binding"/>
    <property type="evidence" value="ECO:0007669"/>
    <property type="project" value="InterPro"/>
</dbReference>
<reference evidence="2" key="2">
    <citation type="submission" date="2020-09" db="EMBL/GenBank/DDBJ databases">
        <authorList>
            <person name="Sun Q."/>
            <person name="Ohkuma M."/>
        </authorList>
    </citation>
    <scope>NUCLEOTIDE SEQUENCE</scope>
    <source>
        <strain evidence="2">JCM 12580</strain>
    </source>
</reference>
<evidence type="ECO:0000313" key="2">
    <source>
        <dbReference type="EMBL" id="GGK02410.1"/>
    </source>
</evidence>
<dbReference type="Pfam" id="PF13560">
    <property type="entry name" value="HTH_31"/>
    <property type="match status" value="1"/>
</dbReference>
<dbReference type="EMBL" id="BMNQ01000044">
    <property type="protein sequence ID" value="GGK02410.1"/>
    <property type="molecule type" value="Genomic_DNA"/>
</dbReference>
<reference evidence="2" key="1">
    <citation type="journal article" date="2014" name="Int. J. Syst. Evol. Microbiol.">
        <title>Complete genome sequence of Corynebacterium casei LMG S-19264T (=DSM 44701T), isolated from a smear-ripened cheese.</title>
        <authorList>
            <consortium name="US DOE Joint Genome Institute (JGI-PGF)"/>
            <person name="Walter F."/>
            <person name="Albersmeier A."/>
            <person name="Kalinowski J."/>
            <person name="Ruckert C."/>
        </authorList>
    </citation>
    <scope>NUCLEOTIDE SEQUENCE</scope>
    <source>
        <strain evidence="2">JCM 12580</strain>
    </source>
</reference>
<sequence>MGEIDQFKQLLGRYLREARQQKGFTIQEVADNAETGVDHLGRIERGERQPTIYTFGKLCGYLGMDSNFIVDIVDNLKKHRPE</sequence>
<evidence type="ECO:0000313" key="3">
    <source>
        <dbReference type="Proteomes" id="UP000658382"/>
    </source>
</evidence>
<feature type="domain" description="HTH cro/C1-type" evidence="1">
    <location>
        <begin position="15"/>
        <end position="69"/>
    </location>
</feature>
<dbReference type="PROSITE" id="PS50943">
    <property type="entry name" value="HTH_CROC1"/>
    <property type="match status" value="1"/>
</dbReference>
<dbReference type="InterPro" id="IPR010982">
    <property type="entry name" value="Lambda_DNA-bd_dom_sf"/>
</dbReference>
<dbReference type="CDD" id="cd00093">
    <property type="entry name" value="HTH_XRE"/>
    <property type="match status" value="1"/>
</dbReference>
<dbReference type="RefSeq" id="WP_188633527.1">
    <property type="nucleotide sequence ID" value="NZ_BMNQ01000044.1"/>
</dbReference>
<dbReference type="AlphaFoldDB" id="A0A917UZA5"/>
<dbReference type="Gene3D" id="1.10.260.40">
    <property type="entry name" value="lambda repressor-like DNA-binding domains"/>
    <property type="match status" value="1"/>
</dbReference>